<feature type="chain" id="PRO_5006405203" description="Squalene cyclase C-terminal domain-containing protein" evidence="1">
    <location>
        <begin position="31"/>
        <end position="319"/>
    </location>
</feature>
<dbReference type="SUPFAM" id="SSF48239">
    <property type="entry name" value="Terpenoid cyclases/Protein prenyltransferases"/>
    <property type="match status" value="1"/>
</dbReference>
<proteinExistence type="predicted"/>
<keyword evidence="1" id="KW-0732">Signal</keyword>
<dbReference type="OrthoDB" id="411361at2"/>
<protein>
    <recommendedName>
        <fullName evidence="4">Squalene cyclase C-terminal domain-containing protein</fullName>
    </recommendedName>
</protein>
<comment type="caution">
    <text evidence="2">The sequence shown here is derived from an EMBL/GenBank/DDBJ whole genome shotgun (WGS) entry which is preliminary data.</text>
</comment>
<dbReference type="STRING" id="1302272.FC96_GL000530"/>
<dbReference type="PATRIC" id="fig|1302272.5.peg.528"/>
<sequence length="319" mass="34289">MKKRNLIKSTLLVLGTILLSSALFTGRTKATTPYYTQSINKGASFIKSHTAKQSLDSWDALAVRRSPYGMSSAARKVFVKNLAGQFSNLQGHYAAVDYERSLIGAVSVGYNPTKYQGKNLVTGIIKTAPKSNSGITAKIFGIIALSTKNYGTTSNATIKTLLSQVVKAQNTQGGWALTGTGSDVDITGMALMALGMHRSYSSVKTAITKAVNLLKNTAFQKTTGDFVISSAFTKKANANSDAMAIAGLSAVGIDTEKTLKTKSGVTPIRRLIKYQKSNGQFRWLVGSNSGSLQMATQQATYAMEQYRNLKLKKGSIFNF</sequence>
<evidence type="ECO:0000313" key="3">
    <source>
        <dbReference type="Proteomes" id="UP000050911"/>
    </source>
</evidence>
<dbReference type="Proteomes" id="UP000050911">
    <property type="component" value="Unassembled WGS sequence"/>
</dbReference>
<reference evidence="2 3" key="1">
    <citation type="journal article" date="2015" name="Genome Announc.">
        <title>Expanding the biotechnology potential of lactobacilli through comparative genomics of 213 strains and associated genera.</title>
        <authorList>
            <person name="Sun Z."/>
            <person name="Harris H.M."/>
            <person name="McCann A."/>
            <person name="Guo C."/>
            <person name="Argimon S."/>
            <person name="Zhang W."/>
            <person name="Yang X."/>
            <person name="Jeffery I.B."/>
            <person name="Cooney J.C."/>
            <person name="Kagawa T.F."/>
            <person name="Liu W."/>
            <person name="Song Y."/>
            <person name="Salvetti E."/>
            <person name="Wrobel A."/>
            <person name="Rasinkangas P."/>
            <person name="Parkhill J."/>
            <person name="Rea M.C."/>
            <person name="O'Sullivan O."/>
            <person name="Ritari J."/>
            <person name="Douillard F.P."/>
            <person name="Paul Ross R."/>
            <person name="Yang R."/>
            <person name="Briner A.E."/>
            <person name="Felis G.E."/>
            <person name="de Vos W.M."/>
            <person name="Barrangou R."/>
            <person name="Klaenhammer T.R."/>
            <person name="Caufield P.W."/>
            <person name="Cui Y."/>
            <person name="Zhang H."/>
            <person name="O'Toole P.W."/>
        </authorList>
    </citation>
    <scope>NUCLEOTIDE SEQUENCE [LARGE SCALE GENOMIC DNA]</scope>
    <source>
        <strain evidence="2 3">JCM 15530</strain>
    </source>
</reference>
<organism evidence="2 3">
    <name type="scientific">Secundilactobacillus kimchicus JCM 15530</name>
    <dbReference type="NCBI Taxonomy" id="1302272"/>
    <lineage>
        <taxon>Bacteria</taxon>
        <taxon>Bacillati</taxon>
        <taxon>Bacillota</taxon>
        <taxon>Bacilli</taxon>
        <taxon>Lactobacillales</taxon>
        <taxon>Lactobacillaceae</taxon>
        <taxon>Secundilactobacillus</taxon>
    </lineage>
</organism>
<dbReference type="Gene3D" id="1.50.10.20">
    <property type="match status" value="1"/>
</dbReference>
<feature type="signal peptide" evidence="1">
    <location>
        <begin position="1"/>
        <end position="30"/>
    </location>
</feature>
<dbReference type="InterPro" id="IPR008930">
    <property type="entry name" value="Terpenoid_cyclase/PrenylTrfase"/>
</dbReference>
<name>A0A0R1HL82_9LACO</name>
<evidence type="ECO:0000313" key="2">
    <source>
        <dbReference type="EMBL" id="KRK47260.1"/>
    </source>
</evidence>
<evidence type="ECO:0008006" key="4">
    <source>
        <dbReference type="Google" id="ProtNLM"/>
    </source>
</evidence>
<accession>A0A0R1HL82</accession>
<dbReference type="AlphaFoldDB" id="A0A0R1HL82"/>
<gene>
    <name evidence="2" type="ORF">FC96_GL000530</name>
</gene>
<dbReference type="RefSeq" id="WP_056942948.1">
    <property type="nucleotide sequence ID" value="NZ_AZCX01000010.1"/>
</dbReference>
<keyword evidence="3" id="KW-1185">Reference proteome</keyword>
<dbReference type="EMBL" id="AZCX01000010">
    <property type="protein sequence ID" value="KRK47260.1"/>
    <property type="molecule type" value="Genomic_DNA"/>
</dbReference>
<evidence type="ECO:0000256" key="1">
    <source>
        <dbReference type="SAM" id="SignalP"/>
    </source>
</evidence>